<evidence type="ECO:0000313" key="2">
    <source>
        <dbReference type="Proteomes" id="UP000305948"/>
    </source>
</evidence>
<keyword evidence="2" id="KW-1185">Reference proteome</keyword>
<protein>
    <submittedName>
        <fullName evidence="1">Uncharacterized protein</fullName>
    </submittedName>
</protein>
<proteinExistence type="predicted"/>
<dbReference type="Proteomes" id="UP000305948">
    <property type="component" value="Unassembled WGS sequence"/>
</dbReference>
<name>A0A5C3MXQ7_9AGAM</name>
<accession>A0A5C3MXQ7</accession>
<dbReference type="AlphaFoldDB" id="A0A5C3MXQ7"/>
<reference evidence="1 2" key="1">
    <citation type="journal article" date="2019" name="Nat. Ecol. Evol.">
        <title>Megaphylogeny resolves global patterns of mushroom evolution.</title>
        <authorList>
            <person name="Varga T."/>
            <person name="Krizsan K."/>
            <person name="Foldi C."/>
            <person name="Dima B."/>
            <person name="Sanchez-Garcia M."/>
            <person name="Sanchez-Ramirez S."/>
            <person name="Szollosi G.J."/>
            <person name="Szarkandi J.G."/>
            <person name="Papp V."/>
            <person name="Albert L."/>
            <person name="Andreopoulos W."/>
            <person name="Angelini C."/>
            <person name="Antonin V."/>
            <person name="Barry K.W."/>
            <person name="Bougher N.L."/>
            <person name="Buchanan P."/>
            <person name="Buyck B."/>
            <person name="Bense V."/>
            <person name="Catcheside P."/>
            <person name="Chovatia M."/>
            <person name="Cooper J."/>
            <person name="Damon W."/>
            <person name="Desjardin D."/>
            <person name="Finy P."/>
            <person name="Geml J."/>
            <person name="Haridas S."/>
            <person name="Hughes K."/>
            <person name="Justo A."/>
            <person name="Karasinski D."/>
            <person name="Kautmanova I."/>
            <person name="Kiss B."/>
            <person name="Kocsube S."/>
            <person name="Kotiranta H."/>
            <person name="LaButti K.M."/>
            <person name="Lechner B.E."/>
            <person name="Liimatainen K."/>
            <person name="Lipzen A."/>
            <person name="Lukacs Z."/>
            <person name="Mihaltcheva S."/>
            <person name="Morgado L.N."/>
            <person name="Niskanen T."/>
            <person name="Noordeloos M.E."/>
            <person name="Ohm R.A."/>
            <person name="Ortiz-Santana B."/>
            <person name="Ovrebo C."/>
            <person name="Racz N."/>
            <person name="Riley R."/>
            <person name="Savchenko A."/>
            <person name="Shiryaev A."/>
            <person name="Soop K."/>
            <person name="Spirin V."/>
            <person name="Szebenyi C."/>
            <person name="Tomsovsky M."/>
            <person name="Tulloss R.E."/>
            <person name="Uehling J."/>
            <person name="Grigoriev I.V."/>
            <person name="Vagvolgyi C."/>
            <person name="Papp T."/>
            <person name="Martin F.M."/>
            <person name="Miettinen O."/>
            <person name="Hibbett D.S."/>
            <person name="Nagy L.G."/>
        </authorList>
    </citation>
    <scope>NUCLEOTIDE SEQUENCE [LARGE SCALE GENOMIC DNA]</scope>
    <source>
        <strain evidence="1 2">OMC1185</strain>
    </source>
</reference>
<evidence type="ECO:0000313" key="1">
    <source>
        <dbReference type="EMBL" id="TFK49672.1"/>
    </source>
</evidence>
<dbReference type="EMBL" id="ML213515">
    <property type="protein sequence ID" value="TFK49672.1"/>
    <property type="molecule type" value="Genomic_DNA"/>
</dbReference>
<organism evidence="1 2">
    <name type="scientific">Heliocybe sulcata</name>
    <dbReference type="NCBI Taxonomy" id="5364"/>
    <lineage>
        <taxon>Eukaryota</taxon>
        <taxon>Fungi</taxon>
        <taxon>Dikarya</taxon>
        <taxon>Basidiomycota</taxon>
        <taxon>Agaricomycotina</taxon>
        <taxon>Agaricomycetes</taxon>
        <taxon>Gloeophyllales</taxon>
        <taxon>Gloeophyllaceae</taxon>
        <taxon>Heliocybe</taxon>
    </lineage>
</organism>
<sequence length="133" mass="15098">MAPHPGPHATMTHHYTLSHYRENGRHHASVPPTTSLPLEIMQYPYPQSTTEVHAGITVTEGLREHSLVGHDWLQGHDEQLVCPHGPQYWPIQADEGGEVGRVANWPPRVYKFNPFQEDDDHAYIYTAIKDTIS</sequence>
<gene>
    <name evidence="1" type="ORF">OE88DRAFT_1736668</name>
</gene>